<sequence precursor="true">MLKHIPFLNSLLAVAPVAALCFLQPATVAEEWEQQTPYYEDDAWYDVSEWLDGNDYNPTDETIGEWDDETYNWDTSDSDANNDQYGYDNANSSDDWFYDYSDDNSHADYGTADESGRYSHSNQYYDYDKDGYYDATSSQYSNREQGLSDGYVLYLFTVTPAGSDSNSQNAKNYSNARDSQSDDRSNKQARNQKSDSDMKKHQIKGQVQKTKKLQVRKGPERLIAQVSADQGKTYVVDLGRADQFHQQGQSNDQQSQDSGETKLQVKEGDQISSSGPMMKVGDKHVLVAQTAKIGNQNENEIDRSSLKLKGEVSKVKTTKIRGHECQLAILKTDSGKKALVDLGPKDELDTEIAEGDQIQVSGIPVKVKDRSLILAKSVTKDGEQTKIDRVAMNKKSKSSS</sequence>
<dbReference type="KEGG" id="bgok:Pr1d_44070"/>
<feature type="compositionally biased region" description="Low complexity" evidence="1">
    <location>
        <begin position="245"/>
        <end position="258"/>
    </location>
</feature>
<dbReference type="EMBL" id="CP042913">
    <property type="protein sequence ID" value="QEG37067.1"/>
    <property type="molecule type" value="Genomic_DNA"/>
</dbReference>
<accession>A0A5B9QDC6</accession>
<dbReference type="Proteomes" id="UP000323917">
    <property type="component" value="Chromosome"/>
</dbReference>
<feature type="signal peptide" evidence="2">
    <location>
        <begin position="1"/>
        <end position="28"/>
    </location>
</feature>
<evidence type="ECO:0000256" key="2">
    <source>
        <dbReference type="SAM" id="SignalP"/>
    </source>
</evidence>
<feature type="region of interest" description="Disordered" evidence="1">
    <location>
        <begin position="56"/>
        <end position="87"/>
    </location>
</feature>
<evidence type="ECO:0000256" key="1">
    <source>
        <dbReference type="SAM" id="MobiDB-lite"/>
    </source>
</evidence>
<dbReference type="RefSeq" id="WP_148075346.1">
    <property type="nucleotide sequence ID" value="NZ_CP042913.1"/>
</dbReference>
<feature type="compositionally biased region" description="Acidic residues" evidence="1">
    <location>
        <begin position="62"/>
        <end position="71"/>
    </location>
</feature>
<gene>
    <name evidence="4" type="ORF">Pr1d_44070</name>
</gene>
<feature type="domain" description="Magnetosome protein MamS/MamX" evidence="3">
    <location>
        <begin position="307"/>
        <end position="383"/>
    </location>
</feature>
<evidence type="ECO:0000259" key="3">
    <source>
        <dbReference type="Pfam" id="PF26390"/>
    </source>
</evidence>
<keyword evidence="5" id="KW-1185">Reference proteome</keyword>
<feature type="region of interest" description="Disordered" evidence="1">
    <location>
        <begin position="245"/>
        <end position="278"/>
    </location>
</feature>
<keyword evidence="2" id="KW-0732">Signal</keyword>
<organism evidence="4 5">
    <name type="scientific">Bythopirellula goksoeyrii</name>
    <dbReference type="NCBI Taxonomy" id="1400387"/>
    <lineage>
        <taxon>Bacteria</taxon>
        <taxon>Pseudomonadati</taxon>
        <taxon>Planctomycetota</taxon>
        <taxon>Planctomycetia</taxon>
        <taxon>Pirellulales</taxon>
        <taxon>Lacipirellulaceae</taxon>
        <taxon>Bythopirellula</taxon>
    </lineage>
</organism>
<evidence type="ECO:0000313" key="5">
    <source>
        <dbReference type="Proteomes" id="UP000323917"/>
    </source>
</evidence>
<feature type="compositionally biased region" description="Basic and acidic residues" evidence="1">
    <location>
        <begin position="179"/>
        <end position="200"/>
    </location>
</feature>
<feature type="region of interest" description="Disordered" evidence="1">
    <location>
        <begin position="163"/>
        <end position="218"/>
    </location>
</feature>
<name>A0A5B9QDC6_9BACT</name>
<feature type="compositionally biased region" description="Polar residues" evidence="1">
    <location>
        <begin position="163"/>
        <end position="178"/>
    </location>
</feature>
<feature type="compositionally biased region" description="Polar residues" evidence="1">
    <location>
        <begin position="72"/>
        <end position="84"/>
    </location>
</feature>
<evidence type="ECO:0000313" key="4">
    <source>
        <dbReference type="EMBL" id="QEG37067.1"/>
    </source>
</evidence>
<dbReference type="AlphaFoldDB" id="A0A5B9QDC6"/>
<protein>
    <recommendedName>
        <fullName evidence="3">Magnetosome protein MamS/MamX domain-containing protein</fullName>
    </recommendedName>
</protein>
<feature type="chain" id="PRO_5022771399" description="Magnetosome protein MamS/MamX domain-containing protein" evidence="2">
    <location>
        <begin position="29"/>
        <end position="400"/>
    </location>
</feature>
<feature type="compositionally biased region" description="Basic and acidic residues" evidence="1">
    <location>
        <begin position="259"/>
        <end position="269"/>
    </location>
</feature>
<reference evidence="4 5" key="1">
    <citation type="submission" date="2019-08" db="EMBL/GenBank/DDBJ databases">
        <title>Deep-cultivation of Planctomycetes and their phenomic and genomic characterization uncovers novel biology.</title>
        <authorList>
            <person name="Wiegand S."/>
            <person name="Jogler M."/>
            <person name="Boedeker C."/>
            <person name="Pinto D."/>
            <person name="Vollmers J."/>
            <person name="Rivas-Marin E."/>
            <person name="Kohn T."/>
            <person name="Peeters S.H."/>
            <person name="Heuer A."/>
            <person name="Rast P."/>
            <person name="Oberbeckmann S."/>
            <person name="Bunk B."/>
            <person name="Jeske O."/>
            <person name="Meyerdierks A."/>
            <person name="Storesund J.E."/>
            <person name="Kallscheuer N."/>
            <person name="Luecker S."/>
            <person name="Lage O.M."/>
            <person name="Pohl T."/>
            <person name="Merkel B.J."/>
            <person name="Hornburger P."/>
            <person name="Mueller R.-W."/>
            <person name="Bruemmer F."/>
            <person name="Labrenz M."/>
            <person name="Spormann A.M."/>
            <person name="Op den Camp H."/>
            <person name="Overmann J."/>
            <person name="Amann R."/>
            <person name="Jetten M.S.M."/>
            <person name="Mascher T."/>
            <person name="Medema M.H."/>
            <person name="Devos D.P."/>
            <person name="Kaster A.-K."/>
            <person name="Ovreas L."/>
            <person name="Rohde M."/>
            <person name="Galperin M.Y."/>
            <person name="Jogler C."/>
        </authorList>
    </citation>
    <scope>NUCLEOTIDE SEQUENCE [LARGE SCALE GENOMIC DNA]</scope>
    <source>
        <strain evidence="4 5">Pr1d</strain>
    </source>
</reference>
<proteinExistence type="predicted"/>
<dbReference type="Pfam" id="PF26390">
    <property type="entry name" value="MamS_MamX"/>
    <property type="match status" value="1"/>
</dbReference>
<dbReference type="InterPro" id="IPR058837">
    <property type="entry name" value="MamS_MamX_dom"/>
</dbReference>
<dbReference type="OrthoDB" id="239433at2"/>